<evidence type="ECO:0000256" key="4">
    <source>
        <dbReference type="ARBA" id="ARBA00023136"/>
    </source>
</evidence>
<reference evidence="8 9" key="1">
    <citation type="submission" date="2019-02" db="EMBL/GenBank/DDBJ databases">
        <title>Pedobacter sp. RP-3-8 sp. nov., isolated from Arctic soil.</title>
        <authorList>
            <person name="Dahal R.H."/>
        </authorList>
    </citation>
    <scope>NUCLEOTIDE SEQUENCE [LARGE SCALE GENOMIC DNA]</scope>
    <source>
        <strain evidence="8 9">RP-3-8</strain>
    </source>
</reference>
<evidence type="ECO:0000256" key="2">
    <source>
        <dbReference type="ARBA" id="ARBA00006275"/>
    </source>
</evidence>
<feature type="domain" description="SusD-like N-terminal" evidence="7">
    <location>
        <begin position="22"/>
        <end position="236"/>
    </location>
</feature>
<dbReference type="Gene3D" id="2.20.20.130">
    <property type="match status" value="1"/>
</dbReference>
<dbReference type="Gene3D" id="1.25.40.390">
    <property type="match status" value="1"/>
</dbReference>
<evidence type="ECO:0000313" key="9">
    <source>
        <dbReference type="Proteomes" id="UP000291117"/>
    </source>
</evidence>
<dbReference type="AlphaFoldDB" id="A0A4V2MKK0"/>
<sequence length="475" mass="53648">MKKKILVLSVFLIVLNLVACKKFLMVDPKSTISEDQLFSSESGFEQALNGIYAQAASQSMYGDNLSMGFVSALAQNYNPSNAFFRYKQTTALNYKDVEVTRLAQTVWSSTFNAIAGLNNILAKIDAKKEKFTSNNYHLIKGETLGLRAYLHFDLLRLYGGIYSSSYTKKAIPYRTELNSSSKFPGTVEEVVIAVLKDLKEAETLMENKDGVMTGEKNRRFRMNYVAIKALEARVFLYKGDLPKAAVSADIVLKSNQFRFVTAAEIGAGAASRDRLFSNELVFALRVKKMKDWAETLPGYFKSSGDDRDNLTRTEADFGKLYETSTGGTTDYRIAYLFESDGSLKFPSKYWQTWVQPSGGSEKNRLDQTVPLLRLSEMYYILAEAAGTPQEGLVFLNTVRKNRGIAELPVATITAQKLKDEIAKEYQKEFYAEGQLFYYYKRNATVKMLFSTRSLTESNYIVPIPDNELEFNPNYN</sequence>
<comment type="caution">
    <text evidence="8">The sequence shown here is derived from an EMBL/GenBank/DDBJ whole genome shotgun (WGS) entry which is preliminary data.</text>
</comment>
<dbReference type="SUPFAM" id="SSF48452">
    <property type="entry name" value="TPR-like"/>
    <property type="match status" value="1"/>
</dbReference>
<protein>
    <submittedName>
        <fullName evidence="8">RagB/SusD family nutrient uptake outer membrane protein</fullName>
    </submittedName>
</protein>
<keyword evidence="9" id="KW-1185">Reference proteome</keyword>
<name>A0A4V2MKK0_9SPHI</name>
<evidence type="ECO:0000259" key="7">
    <source>
        <dbReference type="Pfam" id="PF14322"/>
    </source>
</evidence>
<gene>
    <name evidence="8" type="ORF">EZ444_04005</name>
</gene>
<dbReference type="InterPro" id="IPR012944">
    <property type="entry name" value="SusD_RagB_dom"/>
</dbReference>
<dbReference type="Pfam" id="PF14322">
    <property type="entry name" value="SusD-like_3"/>
    <property type="match status" value="1"/>
</dbReference>
<dbReference type="RefSeq" id="WP_131607439.1">
    <property type="nucleotide sequence ID" value="NZ_SJSM01000002.1"/>
</dbReference>
<accession>A0A4V2MKK0</accession>
<dbReference type="InterPro" id="IPR033985">
    <property type="entry name" value="SusD-like_N"/>
</dbReference>
<proteinExistence type="inferred from homology"/>
<evidence type="ECO:0000256" key="1">
    <source>
        <dbReference type="ARBA" id="ARBA00004442"/>
    </source>
</evidence>
<keyword evidence="4" id="KW-0472">Membrane</keyword>
<evidence type="ECO:0000256" key="5">
    <source>
        <dbReference type="ARBA" id="ARBA00023237"/>
    </source>
</evidence>
<comment type="subcellular location">
    <subcellularLocation>
        <location evidence="1">Cell outer membrane</location>
    </subcellularLocation>
</comment>
<dbReference type="Gene3D" id="1.25.40.900">
    <property type="match status" value="1"/>
</dbReference>
<evidence type="ECO:0000256" key="3">
    <source>
        <dbReference type="ARBA" id="ARBA00022729"/>
    </source>
</evidence>
<evidence type="ECO:0000313" key="8">
    <source>
        <dbReference type="EMBL" id="TCC98456.1"/>
    </source>
</evidence>
<dbReference type="OrthoDB" id="1097962at2"/>
<keyword evidence="3" id="KW-0732">Signal</keyword>
<dbReference type="InterPro" id="IPR011990">
    <property type="entry name" value="TPR-like_helical_dom_sf"/>
</dbReference>
<dbReference type="Proteomes" id="UP000291117">
    <property type="component" value="Unassembled WGS sequence"/>
</dbReference>
<comment type="similarity">
    <text evidence="2">Belongs to the SusD family.</text>
</comment>
<keyword evidence="5" id="KW-0998">Cell outer membrane</keyword>
<feature type="domain" description="RagB/SusD" evidence="6">
    <location>
        <begin position="352"/>
        <end position="444"/>
    </location>
</feature>
<dbReference type="Pfam" id="PF07980">
    <property type="entry name" value="SusD_RagB"/>
    <property type="match status" value="1"/>
</dbReference>
<dbReference type="GO" id="GO:0009279">
    <property type="term" value="C:cell outer membrane"/>
    <property type="evidence" value="ECO:0007669"/>
    <property type="project" value="UniProtKB-SubCell"/>
</dbReference>
<evidence type="ECO:0000259" key="6">
    <source>
        <dbReference type="Pfam" id="PF07980"/>
    </source>
</evidence>
<dbReference type="EMBL" id="SJSM01000002">
    <property type="protein sequence ID" value="TCC98456.1"/>
    <property type="molecule type" value="Genomic_DNA"/>
</dbReference>
<organism evidence="8 9">
    <name type="scientific">Pedobacter hiemivivus</name>
    <dbReference type="NCBI Taxonomy" id="2530454"/>
    <lineage>
        <taxon>Bacteria</taxon>
        <taxon>Pseudomonadati</taxon>
        <taxon>Bacteroidota</taxon>
        <taxon>Sphingobacteriia</taxon>
        <taxon>Sphingobacteriales</taxon>
        <taxon>Sphingobacteriaceae</taxon>
        <taxon>Pedobacter</taxon>
    </lineage>
</organism>